<organism evidence="3 4">
    <name type="scientific">Aquitalea palustris</name>
    <dbReference type="NCBI Taxonomy" id="2480983"/>
    <lineage>
        <taxon>Bacteria</taxon>
        <taxon>Pseudomonadati</taxon>
        <taxon>Pseudomonadota</taxon>
        <taxon>Betaproteobacteria</taxon>
        <taxon>Neisseriales</taxon>
        <taxon>Chromobacteriaceae</taxon>
        <taxon>Aquitalea</taxon>
    </lineage>
</organism>
<dbReference type="AlphaFoldDB" id="A0A454JMR9"/>
<sequence length="244" mass="27101">MPGFFCTLLVLGLLLMPDLARAAEPSQVIMLECDYLPSICNQPDQPSPGVMIEIGNEVIRRAGFTPQTRIRPWNRAMREVIASRNAIIIYFARTPEREPLFHWIAIINRTDFRFFTRDGAAPCNTLQQAAAGRIGVRSGSSVLSWLAQQGMRTQQIEQGQLADMAKMLKAGRVDSFLGSAATFKPSYQQETGAMPVEGKVVYSSENWIASGPLFPPETAAKLANALSRMKEDGFIEQVMRKYGK</sequence>
<reference evidence="3 4" key="1">
    <citation type="submission" date="2018-10" db="EMBL/GenBank/DDBJ databases">
        <title>Draft genome sequence of Aquitalea MWU14-2217 isolated from a wild cranberry bog in Provincetown, Massachusetts.</title>
        <authorList>
            <person name="Ebadzadsahrai G."/>
            <person name="Soby S."/>
        </authorList>
    </citation>
    <scope>NUCLEOTIDE SEQUENCE [LARGE SCALE GENOMIC DNA]</scope>
    <source>
        <strain evidence="3 4">MWU14-2217</strain>
    </source>
</reference>
<keyword evidence="4" id="KW-1185">Reference proteome</keyword>
<gene>
    <name evidence="3" type="ORF">EAY64_02815</name>
</gene>
<evidence type="ECO:0000313" key="4">
    <source>
        <dbReference type="Proteomes" id="UP000274139"/>
    </source>
</evidence>
<dbReference type="InterPro" id="IPR001638">
    <property type="entry name" value="Solute-binding_3/MltF_N"/>
</dbReference>
<feature type="chain" id="PRO_5019372972" description="Solute-binding protein family 3/N-terminal domain-containing protein" evidence="1">
    <location>
        <begin position="23"/>
        <end position="244"/>
    </location>
</feature>
<accession>A0A454JMR9</accession>
<protein>
    <recommendedName>
        <fullName evidence="2">Solute-binding protein family 3/N-terminal domain-containing protein</fullName>
    </recommendedName>
</protein>
<feature type="signal peptide" evidence="1">
    <location>
        <begin position="1"/>
        <end position="22"/>
    </location>
</feature>
<dbReference type="EMBL" id="RFAR01000007">
    <property type="protein sequence ID" value="RMD01411.1"/>
    <property type="molecule type" value="Genomic_DNA"/>
</dbReference>
<feature type="domain" description="Solute-binding protein family 3/N-terminal" evidence="2">
    <location>
        <begin position="32"/>
        <end position="243"/>
    </location>
</feature>
<dbReference type="PANTHER" id="PTHR38834">
    <property type="entry name" value="PERIPLASMIC SUBSTRATE BINDING PROTEIN FAMILY 3"/>
    <property type="match status" value="1"/>
</dbReference>
<dbReference type="RefSeq" id="WP_103523266.1">
    <property type="nucleotide sequence ID" value="NZ_JAIZDC010000001.1"/>
</dbReference>
<dbReference type="PANTHER" id="PTHR38834:SF3">
    <property type="entry name" value="SOLUTE-BINDING PROTEIN FAMILY 3_N-TERMINAL DOMAIN-CONTAINING PROTEIN"/>
    <property type="match status" value="1"/>
</dbReference>
<keyword evidence="1" id="KW-0732">Signal</keyword>
<dbReference type="SUPFAM" id="SSF53850">
    <property type="entry name" value="Periplasmic binding protein-like II"/>
    <property type="match status" value="1"/>
</dbReference>
<dbReference type="Gene3D" id="3.40.190.10">
    <property type="entry name" value="Periplasmic binding protein-like II"/>
    <property type="match status" value="2"/>
</dbReference>
<dbReference type="OrthoDB" id="8587856at2"/>
<evidence type="ECO:0000259" key="2">
    <source>
        <dbReference type="Pfam" id="PF00497"/>
    </source>
</evidence>
<dbReference type="Pfam" id="PF00497">
    <property type="entry name" value="SBP_bac_3"/>
    <property type="match status" value="1"/>
</dbReference>
<evidence type="ECO:0000313" key="3">
    <source>
        <dbReference type="EMBL" id="RMD01411.1"/>
    </source>
</evidence>
<comment type="caution">
    <text evidence="3">The sequence shown here is derived from an EMBL/GenBank/DDBJ whole genome shotgun (WGS) entry which is preliminary data.</text>
</comment>
<proteinExistence type="predicted"/>
<name>A0A454JMR9_9NEIS</name>
<evidence type="ECO:0000256" key="1">
    <source>
        <dbReference type="SAM" id="SignalP"/>
    </source>
</evidence>
<dbReference type="Proteomes" id="UP000274139">
    <property type="component" value="Unassembled WGS sequence"/>
</dbReference>